<proteinExistence type="predicted"/>
<reference evidence="1 2" key="1">
    <citation type="journal article" date="2013" name="Proc. Natl. Acad. Sci. U.S.A.">
        <title>Twelve previously unknown phage genera are ubiquitous in global oceans.</title>
        <authorList>
            <person name="Holmfeldt K."/>
            <person name="Solonenko N."/>
            <person name="Shah M."/>
            <person name="Corrier K."/>
            <person name="Riemann L."/>
            <person name="Verberkmoes N.C."/>
            <person name="Sullivan M.B."/>
        </authorList>
    </citation>
    <scope>NUCLEOTIDE SEQUENCE [LARGE SCALE GENOMIC DNA]</scope>
    <source>
        <strain evidence="1">Phi17:1</strain>
    </source>
</reference>
<keyword evidence="2" id="KW-1185">Reference proteome</keyword>
<evidence type="ECO:0000313" key="1">
    <source>
        <dbReference type="EMBL" id="AGO48338.1"/>
    </source>
</evidence>
<protein>
    <submittedName>
        <fullName evidence="1">Uncharacterized protein</fullName>
    </submittedName>
</protein>
<gene>
    <name evidence="1" type="ORF">Phi17:1_gp62</name>
</gene>
<dbReference type="EMBL" id="KC821617">
    <property type="protein sequence ID" value="AGO48338.1"/>
    <property type="molecule type" value="Genomic_DNA"/>
</dbReference>
<dbReference type="Proteomes" id="UP000014710">
    <property type="component" value="Segment"/>
</dbReference>
<dbReference type="GeneID" id="16796943"/>
<reference evidence="2" key="2">
    <citation type="submission" date="2013-03" db="EMBL/GenBank/DDBJ databases">
        <title>The Cellulophaga phages: a novel, diverse, and globally ubiquitous model system.</title>
        <authorList>
            <person name="Holmfeldt K."/>
            <person name="Solonenko N."/>
            <person name="Shah M."/>
            <person name="Corrier K."/>
            <person name="Riemann L."/>
            <person name="VerBerkmoes N.C."/>
            <person name="Sullivan M.B."/>
        </authorList>
    </citation>
    <scope>NUCLEOTIDE SEQUENCE [LARGE SCALE GENOMIC DNA]</scope>
</reference>
<dbReference type="KEGG" id="vg:16796943"/>
<accession>S0A289</accession>
<dbReference type="RefSeq" id="YP_008241378.1">
    <property type="nucleotide sequence ID" value="NC_021795.1"/>
</dbReference>
<organism evidence="1 2">
    <name type="scientific">Cellulophaga phage phi17:1</name>
    <dbReference type="NCBI Taxonomy" id="1327980"/>
    <lineage>
        <taxon>Viruses</taxon>
        <taxon>Duplodnaviria</taxon>
        <taxon>Heunggongvirae</taxon>
        <taxon>Uroviricota</taxon>
        <taxon>Caudoviricetes</taxon>
        <taxon>Helsingorvirus</taxon>
        <taxon>Helsingorvirus Cba171</taxon>
    </lineage>
</organism>
<evidence type="ECO:0000313" key="2">
    <source>
        <dbReference type="Proteomes" id="UP000014710"/>
    </source>
</evidence>
<name>S0A289_9CAUD</name>
<dbReference type="OrthoDB" id="23043at10239"/>
<sequence>MAVPNTNTFLLSDVRSELSLPSTTSLVACFSAAIASGFDPAYSGSKDSLLNFRNYSTLILKSFLSSSTGESNGSNACLLLTPSITLYHNGSNTFPMIGDKVTTDDSGFNNFAGGNLYYKITTGGGSFQQVRIDNSGICTTDSVMC</sequence>